<accession>A0ABQ6T624</accession>
<dbReference type="PANTHER" id="PTHR47234">
    <property type="match status" value="1"/>
</dbReference>
<dbReference type="InterPro" id="IPR000531">
    <property type="entry name" value="Beta-barrel_TonB"/>
</dbReference>
<evidence type="ECO:0000256" key="1">
    <source>
        <dbReference type="ARBA" id="ARBA00004571"/>
    </source>
</evidence>
<evidence type="ECO:0000256" key="6">
    <source>
        <dbReference type="ARBA" id="ARBA00023136"/>
    </source>
</evidence>
<evidence type="ECO:0000256" key="5">
    <source>
        <dbReference type="ARBA" id="ARBA00023077"/>
    </source>
</evidence>
<organism evidence="13 14">
    <name type="scientific">Stenotrophomonas cyclobalanopsidis</name>
    <dbReference type="NCBI Taxonomy" id="2771362"/>
    <lineage>
        <taxon>Bacteria</taxon>
        <taxon>Pseudomonadati</taxon>
        <taxon>Pseudomonadota</taxon>
        <taxon>Gammaproteobacteria</taxon>
        <taxon>Lysobacterales</taxon>
        <taxon>Lysobacteraceae</taxon>
        <taxon>Stenotrophomonas</taxon>
    </lineage>
</organism>
<dbReference type="Pfam" id="PF00593">
    <property type="entry name" value="TonB_dep_Rec_b-barrel"/>
    <property type="match status" value="1"/>
</dbReference>
<comment type="caution">
    <text evidence="13">The sequence shown here is derived from an EMBL/GenBank/DDBJ whole genome shotgun (WGS) entry which is preliminary data.</text>
</comment>
<dbReference type="InterPro" id="IPR036942">
    <property type="entry name" value="Beta-barrel_TonB_sf"/>
</dbReference>
<dbReference type="PROSITE" id="PS52016">
    <property type="entry name" value="TONB_DEPENDENT_REC_3"/>
    <property type="match status" value="1"/>
</dbReference>
<keyword evidence="5 9" id="KW-0798">TonB box</keyword>
<evidence type="ECO:0000256" key="8">
    <source>
        <dbReference type="PROSITE-ProRule" id="PRU01360"/>
    </source>
</evidence>
<evidence type="ECO:0000313" key="14">
    <source>
        <dbReference type="Proteomes" id="UP000326367"/>
    </source>
</evidence>
<gene>
    <name evidence="13" type="ORF">FJU31_01630</name>
</gene>
<feature type="chain" id="PRO_5045355726" evidence="10">
    <location>
        <begin position="23"/>
        <end position="913"/>
    </location>
</feature>
<dbReference type="InterPro" id="IPR037066">
    <property type="entry name" value="Plug_dom_sf"/>
</dbReference>
<evidence type="ECO:0000259" key="12">
    <source>
        <dbReference type="Pfam" id="PF07715"/>
    </source>
</evidence>
<dbReference type="Gene3D" id="2.40.170.20">
    <property type="entry name" value="TonB-dependent receptor, beta-barrel domain"/>
    <property type="match status" value="1"/>
</dbReference>
<protein>
    <submittedName>
        <fullName evidence="13">TonB-dependent receptor</fullName>
    </submittedName>
</protein>
<keyword evidence="2 8" id="KW-0813">Transport</keyword>
<keyword evidence="14" id="KW-1185">Reference proteome</keyword>
<comment type="similarity">
    <text evidence="8 9">Belongs to the TonB-dependent receptor family.</text>
</comment>
<reference evidence="13 14" key="1">
    <citation type="journal article" date="2020" name="Antonie Van Leeuwenhoek">
        <title>Stenotrophomonas cyclobalanopsidis sp. nov., isolated from the leaf spot disease of Cyclobalanopsis patelliformis.</title>
        <authorList>
            <person name="Bian D.R."/>
            <person name="Xue H."/>
            <person name="Piao C.G."/>
            <person name="Li Y."/>
        </authorList>
    </citation>
    <scope>NUCLEOTIDE SEQUENCE [LARGE SCALE GENOMIC DNA]</scope>
    <source>
        <strain evidence="13 14">TPQG1-4</strain>
    </source>
</reference>
<proteinExistence type="inferred from homology"/>
<keyword evidence="13" id="KW-0675">Receptor</keyword>
<dbReference type="RefSeq" id="WP_150453219.1">
    <property type="nucleotide sequence ID" value="NZ_VYKI01000001.1"/>
</dbReference>
<evidence type="ECO:0000259" key="11">
    <source>
        <dbReference type="Pfam" id="PF00593"/>
    </source>
</evidence>
<sequence length="913" mass="99667">MKPRLLSLLMSSLLLSPLAVQAQSTPQGEGTDPPRTRDLDAVKVTGSLIPRAQVEGPSPVTTITAEQIQAQGFTTVFDALRSLPVSNGSVQDSQGTGFYTPGAKTISLFGLDPSYTLTLINGRPINSYPLAYNGNTSIADIANIPLGMVERIDVLTGGQSSVYGSSAIAGVVNIVLKDRVEGTHLRYRVGGYSQGGGSSQRFSASSGQTFGNLDISYGLEYTNQKAIHAFDRSRIDSVNDNPTGPQDPSRSFLRMRMGPNAYIDPGAATCAPLSDLFGGSTVYAHRDISGGGYYCGTPDNVGTASLYNSSQDVNATTFLRYHLSPETELYSDILFGFGRPTYSGGSPFWNKTFYNQTSGQYEQWQRIYAPEEVGLDAKDQRVYTRSLNITAGVRGVLGGFDYDVYVNRSSTDVTRKSTDFLAKNGVDDYYLGPMLGLQDGYEVYAPDLSRLYQPINREQYDNFSGLNRAASSASRTAVTALLTDRSLFTLPAGDVGFALIAQGQREKFFNQSADPNAGVLFRGQTAGTSAQGQRDLYALGAELQVPIIDTFSANLSGRYDKYALQGGGGNGKATWKLGLEYRPVESLLLRGSYATAFRSPDMFYLFSRESSGYTTNTDFYQCRQAGYTSDNFDECDQSGLSVLSSSTGNRDLKDITARTFTYGVVWSTLDNALTLSVDYNSVVIENEVRILGTDSILDTEANCRLGVSENGQTQFDVNSPTCQQVLGQVQRKPATDPLNPNGVDKVFSYPINIASQRQNGVQAALDYRWGTQSVGDFTVNAGYYRPLKHTTQDKEGDPVYDQLCCANSNELQYRATLGVNWKRGPFTASAFGIRNAPTWDSRGEQRNIGPWTTWNATVGYRINDLASLLLTVNNLTDEMPPIDRSNGNWPYYDQGVYNAFGRSAFLELSLDFQ</sequence>
<dbReference type="EMBL" id="VYKI01000001">
    <property type="protein sequence ID" value="KAA9004571.1"/>
    <property type="molecule type" value="Genomic_DNA"/>
</dbReference>
<feature type="signal peptide" evidence="10">
    <location>
        <begin position="1"/>
        <end position="22"/>
    </location>
</feature>
<keyword evidence="4 8" id="KW-0812">Transmembrane</keyword>
<dbReference type="InterPro" id="IPR012910">
    <property type="entry name" value="Plug_dom"/>
</dbReference>
<evidence type="ECO:0000256" key="9">
    <source>
        <dbReference type="RuleBase" id="RU003357"/>
    </source>
</evidence>
<evidence type="ECO:0000256" key="4">
    <source>
        <dbReference type="ARBA" id="ARBA00022692"/>
    </source>
</evidence>
<feature type="domain" description="TonB-dependent receptor plug" evidence="12">
    <location>
        <begin position="55"/>
        <end position="171"/>
    </location>
</feature>
<dbReference type="SUPFAM" id="SSF56935">
    <property type="entry name" value="Porins"/>
    <property type="match status" value="1"/>
</dbReference>
<evidence type="ECO:0000256" key="2">
    <source>
        <dbReference type="ARBA" id="ARBA00022448"/>
    </source>
</evidence>
<feature type="domain" description="TonB-dependent receptor-like beta-barrel" evidence="11">
    <location>
        <begin position="508"/>
        <end position="875"/>
    </location>
</feature>
<dbReference type="Proteomes" id="UP000326367">
    <property type="component" value="Unassembled WGS sequence"/>
</dbReference>
<name>A0ABQ6T624_9GAMM</name>
<keyword evidence="7 8" id="KW-0998">Cell outer membrane</keyword>
<dbReference type="InterPro" id="IPR039426">
    <property type="entry name" value="TonB-dep_rcpt-like"/>
</dbReference>
<dbReference type="PANTHER" id="PTHR47234:SF1">
    <property type="entry name" value="TONB-DEPENDENT RECEPTOR"/>
    <property type="match status" value="1"/>
</dbReference>
<keyword evidence="6 8" id="KW-0472">Membrane</keyword>
<evidence type="ECO:0000256" key="7">
    <source>
        <dbReference type="ARBA" id="ARBA00023237"/>
    </source>
</evidence>
<comment type="subcellular location">
    <subcellularLocation>
        <location evidence="1 8">Cell outer membrane</location>
        <topology evidence="1 8">Multi-pass membrane protein</topology>
    </subcellularLocation>
</comment>
<dbReference type="Gene3D" id="2.170.130.10">
    <property type="entry name" value="TonB-dependent receptor, plug domain"/>
    <property type="match status" value="1"/>
</dbReference>
<evidence type="ECO:0000313" key="13">
    <source>
        <dbReference type="EMBL" id="KAA9004571.1"/>
    </source>
</evidence>
<keyword evidence="10" id="KW-0732">Signal</keyword>
<keyword evidence="3 8" id="KW-1134">Transmembrane beta strand</keyword>
<dbReference type="Pfam" id="PF07715">
    <property type="entry name" value="Plug"/>
    <property type="match status" value="1"/>
</dbReference>
<evidence type="ECO:0000256" key="10">
    <source>
        <dbReference type="SAM" id="SignalP"/>
    </source>
</evidence>
<evidence type="ECO:0000256" key="3">
    <source>
        <dbReference type="ARBA" id="ARBA00022452"/>
    </source>
</evidence>